<reference evidence="1 2" key="1">
    <citation type="submission" date="2016-05" db="EMBL/GenBank/DDBJ databases">
        <title>Draft Genome Sequences of Stenotrophomonas maltophilia Strains Sm32COP, Sm41DVV, Sm46PAILV, SmF3, SmF22, SmSOFb1 and SmCVFa1, Isolated from Different Manures, in France.</title>
        <authorList>
            <person name="Nazaret S."/>
            <person name="Bodilis J."/>
        </authorList>
    </citation>
    <scope>NUCLEOTIDE SEQUENCE [LARGE SCALE GENOMIC DNA]</scope>
    <source>
        <strain evidence="1 2">Sm41DVV</strain>
    </source>
</reference>
<dbReference type="EMBL" id="LYVI01000010">
    <property type="protein sequence ID" value="OBU60382.1"/>
    <property type="molecule type" value="Genomic_DNA"/>
</dbReference>
<proteinExistence type="predicted"/>
<sequence>MTTPVAFRILRIRPLLRLDATIERLDSVQAKCKSCGDESRMSHGCGLTDVHGGVQLRCPACGSIDVLTAADAWGHWVQQIRHDRILALAGLLPEDLDRP</sequence>
<name>A0AAP7GQK2_STEMA</name>
<evidence type="ECO:0000313" key="1">
    <source>
        <dbReference type="EMBL" id="OBU60382.1"/>
    </source>
</evidence>
<gene>
    <name evidence="1" type="ORF">A9K56_15360</name>
</gene>
<evidence type="ECO:0000313" key="2">
    <source>
        <dbReference type="Proteomes" id="UP000092125"/>
    </source>
</evidence>
<protein>
    <submittedName>
        <fullName evidence="1">Uncharacterized protein</fullName>
    </submittedName>
</protein>
<comment type="caution">
    <text evidence="1">The sequence shown here is derived from an EMBL/GenBank/DDBJ whole genome shotgun (WGS) entry which is preliminary data.</text>
</comment>
<dbReference type="Proteomes" id="UP000092125">
    <property type="component" value="Unassembled WGS sequence"/>
</dbReference>
<organism evidence="1 2">
    <name type="scientific">Stenotrophomonas maltophilia</name>
    <name type="common">Pseudomonas maltophilia</name>
    <name type="synonym">Xanthomonas maltophilia</name>
    <dbReference type="NCBI Taxonomy" id="40324"/>
    <lineage>
        <taxon>Bacteria</taxon>
        <taxon>Pseudomonadati</taxon>
        <taxon>Pseudomonadota</taxon>
        <taxon>Gammaproteobacteria</taxon>
        <taxon>Lysobacterales</taxon>
        <taxon>Lysobacteraceae</taxon>
        <taxon>Stenotrophomonas</taxon>
        <taxon>Stenotrophomonas maltophilia group</taxon>
    </lineage>
</organism>
<accession>A0AAP7GQK2</accession>
<dbReference type="AlphaFoldDB" id="A0AAP7GQK2"/>